<comment type="subcellular location">
    <subcellularLocation>
        <location evidence="2">Cell membrane</location>
        <topology evidence="2">Lipid-anchor</topology>
    </subcellularLocation>
</comment>
<feature type="compositionally biased region" description="Polar residues" evidence="3">
    <location>
        <begin position="499"/>
        <end position="524"/>
    </location>
</feature>
<feature type="compositionally biased region" description="Low complexity" evidence="3">
    <location>
        <begin position="45"/>
        <end position="75"/>
    </location>
</feature>
<dbReference type="Gene3D" id="1.20.1600.10">
    <property type="entry name" value="Outer membrane efflux proteins (OEP)"/>
    <property type="match status" value="1"/>
</dbReference>
<dbReference type="GO" id="GO:0005886">
    <property type="term" value="C:plasma membrane"/>
    <property type="evidence" value="ECO:0007669"/>
    <property type="project" value="UniProtKB-SubCell"/>
</dbReference>
<evidence type="ECO:0000256" key="3">
    <source>
        <dbReference type="SAM" id="MobiDB-lite"/>
    </source>
</evidence>
<proteinExistence type="inferred from homology"/>
<evidence type="ECO:0000313" key="5">
    <source>
        <dbReference type="Proteomes" id="UP000672934"/>
    </source>
</evidence>
<dbReference type="NCBIfam" id="TIGR01845">
    <property type="entry name" value="outer_NodT"/>
    <property type="match status" value="1"/>
</dbReference>
<keyword evidence="2" id="KW-0812">Transmembrane</keyword>
<keyword evidence="2" id="KW-0564">Palmitate</keyword>
<protein>
    <submittedName>
        <fullName evidence="4">Outer membrane protein OprM</fullName>
    </submittedName>
</protein>
<keyword evidence="5" id="KW-1185">Reference proteome</keyword>
<name>A0A916IV82_9BURK</name>
<keyword evidence="2" id="KW-1134">Transmembrane beta strand</keyword>
<dbReference type="AlphaFoldDB" id="A0A916IV82"/>
<dbReference type="Pfam" id="PF02321">
    <property type="entry name" value="OEP"/>
    <property type="match status" value="2"/>
</dbReference>
<dbReference type="GO" id="GO:0015562">
    <property type="term" value="F:efflux transmembrane transporter activity"/>
    <property type="evidence" value="ECO:0007669"/>
    <property type="project" value="InterPro"/>
</dbReference>
<accession>A0A916IV82</accession>
<reference evidence="4" key="1">
    <citation type="submission" date="2021-03" db="EMBL/GenBank/DDBJ databases">
        <authorList>
            <person name="Peeters C."/>
        </authorList>
    </citation>
    <scope>NUCLEOTIDE SEQUENCE</scope>
    <source>
        <strain evidence="4">LMG 31506</strain>
    </source>
</reference>
<dbReference type="SUPFAM" id="SSF56954">
    <property type="entry name" value="Outer membrane efflux proteins (OEP)"/>
    <property type="match status" value="1"/>
</dbReference>
<dbReference type="PROSITE" id="PS51257">
    <property type="entry name" value="PROKAR_LIPOPROTEIN"/>
    <property type="match status" value="1"/>
</dbReference>
<feature type="chain" id="PRO_5038162846" evidence="2">
    <location>
        <begin position="26"/>
        <end position="539"/>
    </location>
</feature>
<dbReference type="EMBL" id="CAJPUY010000011">
    <property type="protein sequence ID" value="CAG2145615.1"/>
    <property type="molecule type" value="Genomic_DNA"/>
</dbReference>
<organism evidence="4 5">
    <name type="scientific">Cupriavidus yeoncheonensis</name>
    <dbReference type="NCBI Taxonomy" id="1462994"/>
    <lineage>
        <taxon>Bacteria</taxon>
        <taxon>Pseudomonadati</taxon>
        <taxon>Pseudomonadota</taxon>
        <taxon>Betaproteobacteria</taxon>
        <taxon>Burkholderiales</taxon>
        <taxon>Burkholderiaceae</taxon>
        <taxon>Cupriavidus</taxon>
    </lineage>
</organism>
<evidence type="ECO:0000256" key="1">
    <source>
        <dbReference type="ARBA" id="ARBA00007613"/>
    </source>
</evidence>
<feature type="region of interest" description="Disordered" evidence="3">
    <location>
        <begin position="34"/>
        <end position="80"/>
    </location>
</feature>
<keyword evidence="2" id="KW-0732">Signal</keyword>
<keyword evidence="2" id="KW-0472">Membrane</keyword>
<gene>
    <name evidence="4" type="primary">oprM_6</name>
    <name evidence="4" type="ORF">LMG31506_03221</name>
</gene>
<evidence type="ECO:0000313" key="4">
    <source>
        <dbReference type="EMBL" id="CAG2145615.1"/>
    </source>
</evidence>
<comment type="similarity">
    <text evidence="1 2">Belongs to the outer membrane factor (OMF) (TC 1.B.17) family.</text>
</comment>
<feature type="compositionally biased region" description="Low complexity" evidence="3">
    <location>
        <begin position="526"/>
        <end position="539"/>
    </location>
</feature>
<dbReference type="PANTHER" id="PTHR30203">
    <property type="entry name" value="OUTER MEMBRANE CATION EFFLUX PROTEIN"/>
    <property type="match status" value="1"/>
</dbReference>
<dbReference type="Gene3D" id="2.20.200.10">
    <property type="entry name" value="Outer membrane efflux proteins (OEP)"/>
    <property type="match status" value="1"/>
</dbReference>
<dbReference type="PANTHER" id="PTHR30203:SF32">
    <property type="entry name" value="CATION EFFLUX SYSTEM PROTEIN CUSC"/>
    <property type="match status" value="1"/>
</dbReference>
<comment type="caution">
    <text evidence="4">The sequence shown here is derived from an EMBL/GenBank/DDBJ whole genome shotgun (WGS) entry which is preliminary data.</text>
</comment>
<feature type="signal peptide" evidence="2">
    <location>
        <begin position="1"/>
        <end position="25"/>
    </location>
</feature>
<evidence type="ECO:0000256" key="2">
    <source>
        <dbReference type="RuleBase" id="RU362097"/>
    </source>
</evidence>
<feature type="region of interest" description="Disordered" evidence="3">
    <location>
        <begin position="499"/>
        <end position="539"/>
    </location>
</feature>
<keyword evidence="2" id="KW-0449">Lipoprotein</keyword>
<dbReference type="Proteomes" id="UP000672934">
    <property type="component" value="Unassembled WGS sequence"/>
</dbReference>
<dbReference type="InterPro" id="IPR003423">
    <property type="entry name" value="OMP_efflux"/>
</dbReference>
<dbReference type="InterPro" id="IPR010131">
    <property type="entry name" value="MdtP/NodT-like"/>
</dbReference>
<sequence>MKSRQMRTFFPLRRIAAATVPLALAACTLEPTYQRPDQPVPNAWPTGPAYAQGTGAQAQAQGQGQGQQTPARTQTETQTPAASLGWEDFFTDARLRRLIELSLANNRDLRMATLAIDQARAQYRIQRAAQFPSINASAGMVASRVPGTLRAPGQPSVLHAYTAGVGFNAFELDVFGRVRSLKHEALEQYLAVQEVRRSAQISLVAEVASAYLTLQADKELLKISQETFDVQQSAVQMVERSKRAGGMAQIDMHRAQTQLETARVGVEQYTRQVAQDENALAVLVGTQLPEDLPPPQPFENTSFVAELPAGLPSALLEQRPDIMAAEHQLKAANADIGAARAAFFPSISLTAAIGVASAALSGLFSGGMAWAFAPSITMPIFNGGANQARLDASRVQKDINVAAYEKTIQQAFREVADGLAARGTYDREAAAQETLAREIGETRRLSEMRFRNGVDDYFPVFDAQRQLYSAQQSLVTIRLARLTSRVDLYKALGGGWSQRTATADTSAPQSAPQSAPRSAPQSATPVAAGVTVGTGTASR</sequence>